<dbReference type="InterPro" id="IPR036388">
    <property type="entry name" value="WH-like_DNA-bd_sf"/>
</dbReference>
<comment type="caution">
    <text evidence="2">The sequence shown here is derived from an EMBL/GenBank/DDBJ whole genome shotgun (WGS) entry which is preliminary data.</text>
</comment>
<feature type="domain" description="HTH luxR-type" evidence="1">
    <location>
        <begin position="4"/>
        <end position="69"/>
    </location>
</feature>
<dbReference type="Gene3D" id="1.10.10.10">
    <property type="entry name" value="Winged helix-like DNA-binding domain superfamily/Winged helix DNA-binding domain"/>
    <property type="match status" value="1"/>
</dbReference>
<dbReference type="InterPro" id="IPR000792">
    <property type="entry name" value="Tscrpt_reg_LuxR_C"/>
</dbReference>
<dbReference type="SMART" id="SM00421">
    <property type="entry name" value="HTH_LUXR"/>
    <property type="match status" value="1"/>
</dbReference>
<dbReference type="PROSITE" id="PS50043">
    <property type="entry name" value="HTH_LUXR_2"/>
    <property type="match status" value="1"/>
</dbReference>
<accession>A0ABW1F2F4</accession>
<dbReference type="Proteomes" id="UP001596067">
    <property type="component" value="Unassembled WGS sequence"/>
</dbReference>
<organism evidence="2 3">
    <name type="scientific">Kitasatospora aburaviensis</name>
    <dbReference type="NCBI Taxonomy" id="67265"/>
    <lineage>
        <taxon>Bacteria</taxon>
        <taxon>Bacillati</taxon>
        <taxon>Actinomycetota</taxon>
        <taxon>Actinomycetes</taxon>
        <taxon>Kitasatosporales</taxon>
        <taxon>Streptomycetaceae</taxon>
        <taxon>Kitasatospora</taxon>
    </lineage>
</organism>
<name>A0ABW1F2F4_9ACTN</name>
<evidence type="ECO:0000313" key="3">
    <source>
        <dbReference type="Proteomes" id="UP001596067"/>
    </source>
</evidence>
<dbReference type="EMBL" id="JBHSOD010000041">
    <property type="protein sequence ID" value="MFC5888502.1"/>
    <property type="molecule type" value="Genomic_DNA"/>
</dbReference>
<dbReference type="RefSeq" id="WP_313763582.1">
    <property type="nucleotide sequence ID" value="NZ_BAAAVH010000113.1"/>
</dbReference>
<dbReference type="Pfam" id="PF00196">
    <property type="entry name" value="GerE"/>
    <property type="match status" value="1"/>
</dbReference>
<proteinExistence type="predicted"/>
<dbReference type="SUPFAM" id="SSF46894">
    <property type="entry name" value="C-terminal effector domain of the bipartite response regulators"/>
    <property type="match status" value="1"/>
</dbReference>
<protein>
    <submittedName>
        <fullName evidence="2">Helix-turn-helix transcriptional regulator</fullName>
    </submittedName>
</protein>
<dbReference type="InterPro" id="IPR016032">
    <property type="entry name" value="Sig_transdc_resp-reg_C-effctor"/>
</dbReference>
<reference evidence="3" key="1">
    <citation type="journal article" date="2019" name="Int. J. Syst. Evol. Microbiol.">
        <title>The Global Catalogue of Microorganisms (GCM) 10K type strain sequencing project: providing services to taxonomists for standard genome sequencing and annotation.</title>
        <authorList>
            <consortium name="The Broad Institute Genomics Platform"/>
            <consortium name="The Broad Institute Genome Sequencing Center for Infectious Disease"/>
            <person name="Wu L."/>
            <person name="Ma J."/>
        </authorList>
    </citation>
    <scope>NUCLEOTIDE SEQUENCE [LARGE SCALE GENOMIC DNA]</scope>
    <source>
        <strain evidence="3">CGMCC 4.1469</strain>
    </source>
</reference>
<sequence length="80" mass="8637">MTVRAHPDDPLNPDEVNVLALLADGQSIAEIAAELGIGYDAVSSRLSCIRRKLRARHNPHAIVRAHRTGQLHLGPVRSAA</sequence>
<keyword evidence="3" id="KW-1185">Reference proteome</keyword>
<dbReference type="CDD" id="cd06170">
    <property type="entry name" value="LuxR_C_like"/>
    <property type="match status" value="1"/>
</dbReference>
<gene>
    <name evidence="2" type="ORF">ACFP0N_26395</name>
</gene>
<evidence type="ECO:0000259" key="1">
    <source>
        <dbReference type="PROSITE" id="PS50043"/>
    </source>
</evidence>
<evidence type="ECO:0000313" key="2">
    <source>
        <dbReference type="EMBL" id="MFC5888502.1"/>
    </source>
</evidence>